<accession>D0A7F7</accession>
<feature type="compositionally biased region" description="Polar residues" evidence="1">
    <location>
        <begin position="325"/>
        <end position="336"/>
    </location>
</feature>
<feature type="compositionally biased region" description="Low complexity" evidence="1">
    <location>
        <begin position="276"/>
        <end position="314"/>
    </location>
</feature>
<name>D0A7F7_TRYB9</name>
<sequence>MPPKNNPKQHANVNGNHKLDSRPSNETGRPKREENKADDVVVPAGPTIKAQITNASKTSSGKTFLEALRTNVTKQTVRVEKPRTPEPPEVAVPEPEVPVAEEPAVEAVVAPVEIPPTPVEESPVVEKQPTPTPSPNNLLNHSLPSHYRRATVNFSWANDDDYTFSSDITPQHPVIPPQAKPVTYIVTYPAEVVEAHSKGPRVVFEAPASHQRIDSAMAELEKGRANLYNERHLFEECRKQREIEMNEKHARLLAQERQLNDQSDGLQRERSRLVEQQQQLQQQQQQQQQQQMIQQQPAPLRPAPSSLPVTSQTQLPPPPQPPQHVGNNYTYQTGTQDGMPWGGRGRNDHWTPNAGVMVPPYDHNHYYSGGHYLMQRNQNFGDRGVDVPPHMGRGNAMRGGPHMGGFSAGRPMGGADGGVNQMFGQRNSGGYMGGPALPNRW</sequence>
<proteinExistence type="predicted"/>
<gene>
    <name evidence="2" type="ORF">TbgDal_XI7260</name>
</gene>
<dbReference type="GeneID" id="23867748"/>
<dbReference type="Proteomes" id="UP000002316">
    <property type="component" value="Chromosome 11"/>
</dbReference>
<reference evidence="3" key="1">
    <citation type="journal article" date="2010" name="PLoS Negl. Trop. Dis.">
        <title>The genome sequence of Trypanosoma brucei gambiense, causative agent of chronic human african trypanosomiasis.</title>
        <authorList>
            <person name="Jackson A.P."/>
            <person name="Sanders M."/>
            <person name="Berry A."/>
            <person name="McQuillan J."/>
            <person name="Aslett M.A."/>
            <person name="Quail M.A."/>
            <person name="Chukualim B."/>
            <person name="Capewell P."/>
            <person name="MacLeod A."/>
            <person name="Melville S.E."/>
            <person name="Gibson W."/>
            <person name="Barry J.D."/>
            <person name="Berriman M."/>
            <person name="Hertz-Fowler C."/>
        </authorList>
    </citation>
    <scope>NUCLEOTIDE SEQUENCE [LARGE SCALE GENOMIC DNA]</scope>
    <source>
        <strain evidence="3">MHOM/CI/86/DAL972</strain>
    </source>
</reference>
<feature type="compositionally biased region" description="Basic and acidic residues" evidence="1">
    <location>
        <begin position="77"/>
        <end position="86"/>
    </location>
</feature>
<evidence type="ECO:0000313" key="2">
    <source>
        <dbReference type="EMBL" id="CBH17608.1"/>
    </source>
</evidence>
<dbReference type="RefSeq" id="XP_011779872.1">
    <property type="nucleotide sequence ID" value="XM_011781570.1"/>
</dbReference>
<organism evidence="2 3">
    <name type="scientific">Trypanosoma brucei gambiense (strain MHOM/CI/86/DAL972)</name>
    <dbReference type="NCBI Taxonomy" id="679716"/>
    <lineage>
        <taxon>Eukaryota</taxon>
        <taxon>Discoba</taxon>
        <taxon>Euglenozoa</taxon>
        <taxon>Kinetoplastea</taxon>
        <taxon>Metakinetoplastina</taxon>
        <taxon>Trypanosomatida</taxon>
        <taxon>Trypanosomatidae</taxon>
        <taxon>Trypanosoma</taxon>
    </lineage>
</organism>
<feature type="compositionally biased region" description="Polar residues" evidence="1">
    <location>
        <begin position="1"/>
        <end position="15"/>
    </location>
</feature>
<dbReference type="KEGG" id="tbg:TbgDal_XI7260"/>
<feature type="compositionally biased region" description="Basic and acidic residues" evidence="1">
    <location>
        <begin position="17"/>
        <end position="39"/>
    </location>
</feature>
<protein>
    <submittedName>
        <fullName evidence="2">Uncharacterized protein</fullName>
    </submittedName>
</protein>
<evidence type="ECO:0000256" key="1">
    <source>
        <dbReference type="SAM" id="MobiDB-lite"/>
    </source>
</evidence>
<feature type="region of interest" description="Disordered" evidence="1">
    <location>
        <begin position="74"/>
        <end position="98"/>
    </location>
</feature>
<feature type="region of interest" description="Disordered" evidence="1">
    <location>
        <begin position="119"/>
        <end position="139"/>
    </location>
</feature>
<feature type="region of interest" description="Disordered" evidence="1">
    <location>
        <begin position="255"/>
        <end position="347"/>
    </location>
</feature>
<evidence type="ECO:0000313" key="3">
    <source>
        <dbReference type="Proteomes" id="UP000002316"/>
    </source>
</evidence>
<feature type="region of interest" description="Disordered" evidence="1">
    <location>
        <begin position="1"/>
        <end position="45"/>
    </location>
</feature>
<dbReference type="EMBL" id="FN554974">
    <property type="protein sequence ID" value="CBH17608.1"/>
    <property type="molecule type" value="Genomic_DNA"/>
</dbReference>
<dbReference type="OrthoDB" id="273718at2759"/>
<dbReference type="AlphaFoldDB" id="D0A7F7"/>